<dbReference type="GeneID" id="73342595"/>
<dbReference type="AlphaFoldDB" id="A0A9Q8WH62"/>
<dbReference type="EMBL" id="CP019476">
    <property type="protein sequence ID" value="UQC83106.1"/>
    <property type="molecule type" value="Genomic_DNA"/>
</dbReference>
<name>A0A9Q8WH62_9PEZI</name>
<organism evidence="1 2">
    <name type="scientific">Colletotrichum lupini</name>
    <dbReference type="NCBI Taxonomy" id="145971"/>
    <lineage>
        <taxon>Eukaryota</taxon>
        <taxon>Fungi</taxon>
        <taxon>Dikarya</taxon>
        <taxon>Ascomycota</taxon>
        <taxon>Pezizomycotina</taxon>
        <taxon>Sordariomycetes</taxon>
        <taxon>Hypocreomycetidae</taxon>
        <taxon>Glomerellales</taxon>
        <taxon>Glomerellaceae</taxon>
        <taxon>Colletotrichum</taxon>
        <taxon>Colletotrichum acutatum species complex</taxon>
    </lineage>
</organism>
<proteinExistence type="predicted"/>
<accession>A0A9Q8WH62</accession>
<reference evidence="1" key="1">
    <citation type="journal article" date="2021" name="Mol. Plant Microbe Interact.">
        <title>Complete Genome Sequence of the Plant-Pathogenic Fungus Colletotrichum lupini.</title>
        <authorList>
            <person name="Baroncelli R."/>
            <person name="Pensec F."/>
            <person name="Da Lio D."/>
            <person name="Boufleur T."/>
            <person name="Vicente I."/>
            <person name="Sarrocco S."/>
            <person name="Picot A."/>
            <person name="Baraldi E."/>
            <person name="Sukno S."/>
            <person name="Thon M."/>
            <person name="Le Floch G."/>
        </authorList>
    </citation>
    <scope>NUCLEOTIDE SEQUENCE</scope>
    <source>
        <strain evidence="1">IMI 504893</strain>
    </source>
</reference>
<protein>
    <submittedName>
        <fullName evidence="1">Uncharacterized protein</fullName>
    </submittedName>
</protein>
<evidence type="ECO:0000313" key="1">
    <source>
        <dbReference type="EMBL" id="UQC83106.1"/>
    </source>
</evidence>
<gene>
    <name evidence="1" type="ORF">CLUP02_08599</name>
</gene>
<dbReference type="RefSeq" id="XP_049144728.1">
    <property type="nucleotide sequence ID" value="XM_049287585.1"/>
</dbReference>
<evidence type="ECO:0000313" key="2">
    <source>
        <dbReference type="Proteomes" id="UP000830671"/>
    </source>
</evidence>
<sequence length="1065" mass="117542">MAHFTDQHGPYRPKSPITSWQKGPIRASSWLSLRAWRALLTRVLLGELQLHDSSYWAVANPNKLNMTALYSIAASCLFFRMLFADVPTKLARCGDMTPAVLFVFPRAGLPGSARLIVAVQHVLRKLKLNGEVCSVLDDMQYHGGRIDLKQTSVVGSDVDKTQLLICTLLCSTSRRVREKQSPSRTPSRRASSIGCHLYDRDTMVNVAAEPFRALGSMQGALCSLAPNRPISYDDSGAQGYMHPTAQFYPQLGSTRINLAATRYPYGGLNRSDQVGSPCRLPTPVAACPVCTAVVLWMVRRKWSGRQCGFPASIIGACKTCLDAQHQARNSSTSGLLLGLTDPTYALEGVQQALSTANLTTSHFDFSGNQLDMLSQATSCSRTSSACDDIAWWYLPAIPRHRQHPYVYLETISKRLATGRLRAMRETRRGKLKKLIVITWDGRYRKCISPHKHRGGGFNLPNSLLEELSDLSRWLSANTGAMCSVVRKLMWMAVSRKEVDLKVPGNATTKMGNGSLAWFPAGMHLLIDREASGPAISVKLRAPHRHQPAGFCQESQSSRPRIGAYVRHKLWNNLVASLLGAVPDPSWFQGSIGQSRPTCELQASVGCRFSKVSDINDHGFSEERRATSAWSIKSEKGCVRRETLDCTGQGACQLRPRFLWREVTASMLQGRMSSTMTPTTVPRRFDFGPINPSWGCGDLMVEFSCPLHCLSITANLSEAVPSPRDSYSNAMPPEIGSRAQSSPCRGITDLSALSISPLSSPRTCPICQKIRACCAYLRGIPLLSPDSLVAARVPTLAARAHVRCYACLAAGGEWMEAFFFFSKSHLLIWKMGGLGGNEGPLIFSPGFPFPGYRLPLTVFADPTLLELPSDLRNDYLKLLHTEHVSTFPYEGWMDDGGQFEWDARSIYQREVSMVPFDVEDDFECAGSILLLRGRPGQSSERGLLLPLSRVDEILGERSMSQVIRTVLADYRLGEVLGSGLCCIATRGTHRHLHFAIQYSTSTTYLGTHSPRNDVDRVVGGRCLCTRTTPLGHMKLDYGSTITEERSRPGFSCAWEKLACGQQIVIQ</sequence>
<dbReference type="KEGG" id="clup:CLUP02_08599"/>
<dbReference type="Proteomes" id="UP000830671">
    <property type="component" value="Chromosome 4"/>
</dbReference>
<keyword evidence="2" id="KW-1185">Reference proteome</keyword>